<protein>
    <submittedName>
        <fullName evidence="2">Predicted protein</fullName>
    </submittedName>
</protein>
<organism evidence="3">
    <name type="scientific">Laccaria bicolor (strain S238N-H82 / ATCC MYA-4686)</name>
    <name type="common">Bicoloured deceiver</name>
    <name type="synonym">Laccaria laccata var. bicolor</name>
    <dbReference type="NCBI Taxonomy" id="486041"/>
    <lineage>
        <taxon>Eukaryota</taxon>
        <taxon>Fungi</taxon>
        <taxon>Dikarya</taxon>
        <taxon>Basidiomycota</taxon>
        <taxon>Agaricomycotina</taxon>
        <taxon>Agaricomycetes</taxon>
        <taxon>Agaricomycetidae</taxon>
        <taxon>Agaricales</taxon>
        <taxon>Agaricineae</taxon>
        <taxon>Hydnangiaceae</taxon>
        <taxon>Laccaria</taxon>
    </lineage>
</organism>
<dbReference type="HOGENOM" id="CLU_025888_0_0_1"/>
<evidence type="ECO:0000256" key="1">
    <source>
        <dbReference type="SAM" id="MobiDB-lite"/>
    </source>
</evidence>
<dbReference type="KEGG" id="lbc:LACBIDRAFT_317898"/>
<dbReference type="AlphaFoldDB" id="B0D5H1"/>
<feature type="compositionally biased region" description="Low complexity" evidence="1">
    <location>
        <begin position="76"/>
        <end position="86"/>
    </location>
</feature>
<dbReference type="InParanoid" id="B0D5H1"/>
<proteinExistence type="predicted"/>
<evidence type="ECO:0000313" key="2">
    <source>
        <dbReference type="EMBL" id="EDR10021.1"/>
    </source>
</evidence>
<accession>B0D5H1</accession>
<reference evidence="2 3" key="1">
    <citation type="journal article" date="2008" name="Nature">
        <title>The genome of Laccaria bicolor provides insights into mycorrhizal symbiosis.</title>
        <authorList>
            <person name="Martin F."/>
            <person name="Aerts A."/>
            <person name="Ahren D."/>
            <person name="Brun A."/>
            <person name="Danchin E.G.J."/>
            <person name="Duchaussoy F."/>
            <person name="Gibon J."/>
            <person name="Kohler A."/>
            <person name="Lindquist E."/>
            <person name="Pereda V."/>
            <person name="Salamov A."/>
            <person name="Shapiro H.J."/>
            <person name="Wuyts J."/>
            <person name="Blaudez D."/>
            <person name="Buee M."/>
            <person name="Brokstein P."/>
            <person name="Canbaeck B."/>
            <person name="Cohen D."/>
            <person name="Courty P.E."/>
            <person name="Coutinho P.M."/>
            <person name="Delaruelle C."/>
            <person name="Detter J.C."/>
            <person name="Deveau A."/>
            <person name="DiFazio S."/>
            <person name="Duplessis S."/>
            <person name="Fraissinet-Tachet L."/>
            <person name="Lucic E."/>
            <person name="Frey-Klett P."/>
            <person name="Fourrey C."/>
            <person name="Feussner I."/>
            <person name="Gay G."/>
            <person name="Grimwood J."/>
            <person name="Hoegger P.J."/>
            <person name="Jain P."/>
            <person name="Kilaru S."/>
            <person name="Labbe J."/>
            <person name="Lin Y.C."/>
            <person name="Legue V."/>
            <person name="Le Tacon F."/>
            <person name="Marmeisse R."/>
            <person name="Melayah D."/>
            <person name="Montanini B."/>
            <person name="Muratet M."/>
            <person name="Nehls U."/>
            <person name="Niculita-Hirzel H."/>
            <person name="Oudot-Le Secq M.P."/>
            <person name="Peter M."/>
            <person name="Quesneville H."/>
            <person name="Rajashekar B."/>
            <person name="Reich M."/>
            <person name="Rouhier N."/>
            <person name="Schmutz J."/>
            <person name="Yin T."/>
            <person name="Chalot M."/>
            <person name="Henrissat B."/>
            <person name="Kuees U."/>
            <person name="Lucas S."/>
            <person name="Van de Peer Y."/>
            <person name="Podila G.K."/>
            <person name="Polle A."/>
            <person name="Pukkila P.J."/>
            <person name="Richardson P.M."/>
            <person name="Rouze P."/>
            <person name="Sanders I.R."/>
            <person name="Stajich J.E."/>
            <person name="Tunlid A."/>
            <person name="Tuskan G."/>
            <person name="Grigoriev I.V."/>
        </authorList>
    </citation>
    <scope>NUCLEOTIDE SEQUENCE [LARGE SCALE GENOMIC DNA]</scope>
    <source>
        <strain evidence="3">S238N-H82 / ATCC MYA-4686</strain>
    </source>
</reference>
<sequence length="487" mass="54366">MHYPREVASNVYSSSYFPSNHQMPDDFWVAQGVFPPLRGGGEDYSQPEAEGYPLPNYDTYPEDSPDLQVTPLLTDGSPSEGWSESESLGEVTPEMAAALLYNVWAEGNLSSCLDAAAPLDTSSSAGYVNNDSYRDTIAIEKNAWLLKLFDEQLDESTGEQQDLENVSPQCSQTLSTTYPHPHSQEDDFEFDVNHNLPAYFAPGPASTTCLPHFPTDDFSSPAHPAVVQVNVVPRHAVLHAAWTIHQDAHPPSHGRPYMAQAPVEPNTQQHWGHMPLVYGANSSLTNYAAAAPIMEQHEWHQQIQNVRQPRTLVSQRHHPYPRVRECVVKNANSVSRPIASSSRLVNNLGYSSTATYTLTQPMEPTLEGANDDNEWFHCQWDGCGTQLKPMTYDQTITHFLDHGVLENGKIKECRWKGCCSQSKFPMTQSGFNRHVRETQKHTGLQVKKVRCERCNEEKGSRSIKKHRKVCFGRSEARAGGEARSSSA</sequence>
<dbReference type="RefSeq" id="XP_001879406.1">
    <property type="nucleotide sequence ID" value="XM_001879371.1"/>
</dbReference>
<keyword evidence="3" id="KW-1185">Reference proteome</keyword>
<gene>
    <name evidence="2" type="ORF">LACBIDRAFT_317898</name>
</gene>
<feature type="region of interest" description="Disordered" evidence="1">
    <location>
        <begin position="39"/>
        <end position="86"/>
    </location>
</feature>
<name>B0D5H1_LACBS</name>
<evidence type="ECO:0000313" key="3">
    <source>
        <dbReference type="Proteomes" id="UP000001194"/>
    </source>
</evidence>
<dbReference type="Proteomes" id="UP000001194">
    <property type="component" value="Unassembled WGS sequence"/>
</dbReference>
<dbReference type="EMBL" id="DS547098">
    <property type="protein sequence ID" value="EDR10021.1"/>
    <property type="molecule type" value="Genomic_DNA"/>
</dbReference>
<dbReference type="GeneID" id="6075129"/>